<feature type="compositionally biased region" description="Acidic residues" evidence="1">
    <location>
        <begin position="374"/>
        <end position="389"/>
    </location>
</feature>
<organism evidence="2">
    <name type="scientific">Entomoneis paludosa</name>
    <dbReference type="NCBI Taxonomy" id="265537"/>
    <lineage>
        <taxon>Eukaryota</taxon>
        <taxon>Sar</taxon>
        <taxon>Stramenopiles</taxon>
        <taxon>Ochrophyta</taxon>
        <taxon>Bacillariophyta</taxon>
        <taxon>Bacillariophyceae</taxon>
        <taxon>Bacillariophycidae</taxon>
        <taxon>Entomoneidaceae</taxon>
        <taxon>Entomoneis</taxon>
    </lineage>
</organism>
<dbReference type="InterPro" id="IPR036034">
    <property type="entry name" value="PDZ_sf"/>
</dbReference>
<protein>
    <recommendedName>
        <fullName evidence="3">PDZ domain-containing protein</fullName>
    </recommendedName>
</protein>
<proteinExistence type="predicted"/>
<feature type="region of interest" description="Disordered" evidence="1">
    <location>
        <begin position="31"/>
        <end position="63"/>
    </location>
</feature>
<feature type="compositionally biased region" description="Basic and acidic residues" evidence="1">
    <location>
        <begin position="400"/>
        <end position="411"/>
    </location>
</feature>
<evidence type="ECO:0000313" key="2">
    <source>
        <dbReference type="EMBL" id="CAD9974360.1"/>
    </source>
</evidence>
<feature type="compositionally biased region" description="Basic and acidic residues" evidence="1">
    <location>
        <begin position="428"/>
        <end position="462"/>
    </location>
</feature>
<sequence>MTLEEQPPSDAADAFVVVEQTPHAENDLVGEKKELSGEMEIAPLVSDSETTMQEKSMKSNEAVKIKPPQNVRPKERASLISFTVMKESKDSKWGIALINDEENPGIVRISAMGEEGLLHKTPFQEGDVLKTVNNRACTDHEAVIQQLLDFEAGVPITIQVEAEGGNPVLVQALVKKPEPSSRLGVELINIRDEKKKNSGSMLQINKLDANGLLFYSVLSQGDWVLTINNTPCSQMVCDDAAQLILQEPDMVSILGMKPPSLDASSSGELTGAKKWLRHAKRAGIAIGGGTMVGVGLIFIPTLPPPFGEILIAGGVSVLGTEFEGPKRVVKSARDSLVRAVGREAPNTEEPSSESDEAVDSSNDDGADSPKEAKDEEESEKSDDGSETDPPEISKSSSSEQPKKKTMGDRFKNFGRSVVLPFLDQVVGDQKKEEEGEKTKDGDGESDTERTESESMPEGHDEGANVEMNKAVEGNISEAPKDTVEVN</sequence>
<feature type="compositionally biased region" description="Acidic residues" evidence="1">
    <location>
        <begin position="350"/>
        <end position="366"/>
    </location>
</feature>
<gene>
    <name evidence="2" type="ORF">APAL1065_LOCUS15836</name>
</gene>
<dbReference type="Gene3D" id="2.30.42.10">
    <property type="match status" value="1"/>
</dbReference>
<reference evidence="2" key="1">
    <citation type="submission" date="2021-01" db="EMBL/GenBank/DDBJ databases">
        <authorList>
            <person name="Corre E."/>
            <person name="Pelletier E."/>
            <person name="Niang G."/>
            <person name="Scheremetjew M."/>
            <person name="Finn R."/>
            <person name="Kale V."/>
            <person name="Holt S."/>
            <person name="Cochrane G."/>
            <person name="Meng A."/>
            <person name="Brown T."/>
            <person name="Cohen L."/>
        </authorList>
    </citation>
    <scope>NUCLEOTIDE SEQUENCE</scope>
    <source>
        <strain evidence="2">CCMP125</strain>
    </source>
</reference>
<dbReference type="EMBL" id="HBHT01023608">
    <property type="protein sequence ID" value="CAD9974360.1"/>
    <property type="molecule type" value="Transcribed_RNA"/>
</dbReference>
<dbReference type="SUPFAM" id="SSF50156">
    <property type="entry name" value="PDZ domain-like"/>
    <property type="match status" value="2"/>
</dbReference>
<accession>A0A7S2YFN8</accession>
<name>A0A7S2YFN8_9STRA</name>
<feature type="region of interest" description="Disordered" evidence="1">
    <location>
        <begin position="339"/>
        <end position="486"/>
    </location>
</feature>
<evidence type="ECO:0008006" key="3">
    <source>
        <dbReference type="Google" id="ProtNLM"/>
    </source>
</evidence>
<dbReference type="AlphaFoldDB" id="A0A7S2YFN8"/>
<evidence type="ECO:0000256" key="1">
    <source>
        <dbReference type="SAM" id="MobiDB-lite"/>
    </source>
</evidence>